<sequence>MFHMDASPSTIRKTMTSIYDYFPSHNAGYPPFTLPRGSIIGADMSEWTPEGNYAAFAFADVPTPQPHHIPGLRPNQNDLVDQYSGSSTLAPQGVYNLPSNYPCVVSTSSAPLFTARDFLLRRDHCGMPLSAPQPLLHSEVSSSFPCRTTGSFQHINGNLHSVTSSSSASLAGVSRTLCPNNPHSNTVLFSNVSEPTDRISAPLVVVNSGETAQSQAVGESSSHRTGHVNHNAGVEDQKAATPPSKGSQDRPDILPISHGSSPTVDLSASGAFFRFMRPPQVKQEHSCKWVGGSDKGSECCSQVFSNMMDLVKHISIDHVSSSDSAKHICSWMNCDREGKPFKAKYKLINHIRVHTGEKPFPCPFPGCGKLFARSENLKIHKRTHTGEKPFVCEYEGCNRRFANSSDRKKHSHVHTSDKPYICRVNGCEKSYTHPSSLRKHLKAHSKSNQEPNVDDNNNNTSILPAGEVDTNSVRQSRVYDWLSKVSKAAPHHKTTCVSSVVKEEKSSH</sequence>
<feature type="domain" description="C2H2-type" evidence="11">
    <location>
        <begin position="332"/>
        <end position="359"/>
    </location>
</feature>
<dbReference type="FunFam" id="3.30.160.60:FF:000035">
    <property type="entry name" value="Zinc finger protein ZIC 1"/>
    <property type="match status" value="1"/>
</dbReference>
<evidence type="ECO:0000256" key="2">
    <source>
        <dbReference type="ARBA" id="ARBA00010831"/>
    </source>
</evidence>
<protein>
    <submittedName>
        <fullName evidence="13">Zinc finger protein ZIC 1-like</fullName>
    </submittedName>
</protein>
<dbReference type="Pfam" id="PF18366">
    <property type="entry name" value="zf_ZIC"/>
    <property type="match status" value="1"/>
</dbReference>
<feature type="domain" description="C2H2-type" evidence="11">
    <location>
        <begin position="360"/>
        <end position="389"/>
    </location>
</feature>
<dbReference type="GO" id="GO:0005634">
    <property type="term" value="C:nucleus"/>
    <property type="evidence" value="ECO:0007669"/>
    <property type="project" value="UniProtKB-SubCell"/>
</dbReference>
<evidence type="ECO:0000313" key="12">
    <source>
        <dbReference type="Proteomes" id="UP000515163"/>
    </source>
</evidence>
<feature type="compositionally biased region" description="Basic residues" evidence="10">
    <location>
        <begin position="436"/>
        <end position="445"/>
    </location>
</feature>
<reference evidence="13" key="1">
    <citation type="submission" date="2025-08" db="UniProtKB">
        <authorList>
            <consortium name="RefSeq"/>
        </authorList>
    </citation>
    <scope>IDENTIFICATION</scope>
    <source>
        <tissue evidence="13">Tentacle</tissue>
    </source>
</reference>
<gene>
    <name evidence="13" type="primary">LOC116291693</name>
</gene>
<feature type="domain" description="C2H2-type" evidence="11">
    <location>
        <begin position="390"/>
        <end position="419"/>
    </location>
</feature>
<dbReference type="AlphaFoldDB" id="A0A6P8HG13"/>
<proteinExistence type="inferred from homology"/>
<accession>A0A6P8HG13</accession>
<dbReference type="OrthoDB" id="3437960at2759"/>
<dbReference type="PROSITE" id="PS00028">
    <property type="entry name" value="ZINC_FINGER_C2H2_1"/>
    <property type="match status" value="3"/>
</dbReference>
<feature type="domain" description="C2H2-type" evidence="11">
    <location>
        <begin position="420"/>
        <end position="449"/>
    </location>
</feature>
<dbReference type="InterPro" id="IPR043359">
    <property type="entry name" value="GLI-like"/>
</dbReference>
<organism evidence="12 13">
    <name type="scientific">Actinia tenebrosa</name>
    <name type="common">Australian red waratah sea anemone</name>
    <dbReference type="NCBI Taxonomy" id="6105"/>
    <lineage>
        <taxon>Eukaryota</taxon>
        <taxon>Metazoa</taxon>
        <taxon>Cnidaria</taxon>
        <taxon>Anthozoa</taxon>
        <taxon>Hexacorallia</taxon>
        <taxon>Actiniaria</taxon>
        <taxon>Actiniidae</taxon>
        <taxon>Actinia</taxon>
    </lineage>
</organism>
<evidence type="ECO:0000256" key="5">
    <source>
        <dbReference type="ARBA" id="ARBA00022771"/>
    </source>
</evidence>
<dbReference type="Proteomes" id="UP000515163">
    <property type="component" value="Unplaced"/>
</dbReference>
<evidence type="ECO:0000256" key="9">
    <source>
        <dbReference type="PROSITE-ProRule" id="PRU00042"/>
    </source>
</evidence>
<dbReference type="GO" id="GO:0000978">
    <property type="term" value="F:RNA polymerase II cis-regulatory region sequence-specific DNA binding"/>
    <property type="evidence" value="ECO:0007669"/>
    <property type="project" value="TreeGrafter"/>
</dbReference>
<feature type="compositionally biased region" description="Polar residues" evidence="10">
    <location>
        <begin position="210"/>
        <end position="220"/>
    </location>
</feature>
<dbReference type="InParanoid" id="A0A6P8HG13"/>
<dbReference type="FunFam" id="3.30.160.60:FF:000041">
    <property type="entry name" value="Zinc finger protein ZIC 1"/>
    <property type="match status" value="1"/>
</dbReference>
<dbReference type="FunFam" id="3.30.160.60:FF:000031">
    <property type="entry name" value="GLI family zinc finger 3"/>
    <property type="match status" value="1"/>
</dbReference>
<dbReference type="PANTHER" id="PTHR45718">
    <property type="entry name" value="TRANSCRIPTIONAL ACTIVATOR CUBITUS INTERRUPTUS"/>
    <property type="match status" value="1"/>
</dbReference>
<evidence type="ECO:0000256" key="6">
    <source>
        <dbReference type="ARBA" id="ARBA00022833"/>
    </source>
</evidence>
<name>A0A6P8HG13_ACTTE</name>
<keyword evidence="7" id="KW-0238">DNA-binding</keyword>
<keyword evidence="4" id="KW-0677">Repeat</keyword>
<dbReference type="GO" id="GO:0008270">
    <property type="term" value="F:zinc ion binding"/>
    <property type="evidence" value="ECO:0007669"/>
    <property type="project" value="UniProtKB-KW"/>
</dbReference>
<dbReference type="Pfam" id="PF00096">
    <property type="entry name" value="zf-C2H2"/>
    <property type="match status" value="2"/>
</dbReference>
<keyword evidence="8" id="KW-0539">Nucleus</keyword>
<comment type="subcellular location">
    <subcellularLocation>
        <location evidence="1">Nucleus</location>
    </subcellularLocation>
</comment>
<keyword evidence="3" id="KW-0479">Metal-binding</keyword>
<dbReference type="Pfam" id="PF23561">
    <property type="entry name" value="zf-C2H2_15"/>
    <property type="match status" value="1"/>
</dbReference>
<dbReference type="GO" id="GO:0000981">
    <property type="term" value="F:DNA-binding transcription factor activity, RNA polymerase II-specific"/>
    <property type="evidence" value="ECO:0007669"/>
    <property type="project" value="TreeGrafter"/>
</dbReference>
<evidence type="ECO:0000256" key="10">
    <source>
        <dbReference type="SAM" id="MobiDB-lite"/>
    </source>
</evidence>
<keyword evidence="6" id="KW-0862">Zinc</keyword>
<feature type="region of interest" description="Disordered" evidence="10">
    <location>
        <begin position="433"/>
        <end position="469"/>
    </location>
</feature>
<evidence type="ECO:0000313" key="13">
    <source>
        <dbReference type="RefSeq" id="XP_031554761.1"/>
    </source>
</evidence>
<evidence type="ECO:0000256" key="4">
    <source>
        <dbReference type="ARBA" id="ARBA00022737"/>
    </source>
</evidence>
<dbReference type="FunFam" id="3.30.160.60:FF:000039">
    <property type="entry name" value="Zinc finger protein ZIC 1"/>
    <property type="match status" value="1"/>
</dbReference>
<dbReference type="Gene3D" id="3.30.160.60">
    <property type="entry name" value="Classic Zinc Finger"/>
    <property type="match status" value="4"/>
</dbReference>
<dbReference type="PROSITE" id="PS50157">
    <property type="entry name" value="ZINC_FINGER_C2H2_2"/>
    <property type="match status" value="4"/>
</dbReference>
<dbReference type="InterPro" id="IPR013087">
    <property type="entry name" value="Znf_C2H2_type"/>
</dbReference>
<dbReference type="InterPro" id="IPR056436">
    <property type="entry name" value="Znf-C2H2_ZIC1-5/GLI1-3-like"/>
</dbReference>
<evidence type="ECO:0000256" key="8">
    <source>
        <dbReference type="ARBA" id="ARBA00023242"/>
    </source>
</evidence>
<dbReference type="SMART" id="SM00355">
    <property type="entry name" value="ZnF_C2H2"/>
    <property type="match status" value="5"/>
</dbReference>
<comment type="similarity">
    <text evidence="2">Belongs to the GLI C2H2-type zinc-finger protein family.</text>
</comment>
<dbReference type="InterPro" id="IPR041643">
    <property type="entry name" value="Znf_ZIC"/>
</dbReference>
<dbReference type="InterPro" id="IPR036236">
    <property type="entry name" value="Znf_C2H2_sf"/>
</dbReference>
<dbReference type="GeneID" id="116291693"/>
<keyword evidence="5 9" id="KW-0863">Zinc-finger</keyword>
<dbReference type="PANTHER" id="PTHR45718:SF8">
    <property type="entry name" value="GLIS FAMILY ZINC FINGER 2"/>
    <property type="match status" value="1"/>
</dbReference>
<keyword evidence="12" id="KW-1185">Reference proteome</keyword>
<evidence type="ECO:0000256" key="7">
    <source>
        <dbReference type="ARBA" id="ARBA00023125"/>
    </source>
</evidence>
<evidence type="ECO:0000259" key="11">
    <source>
        <dbReference type="PROSITE" id="PS50157"/>
    </source>
</evidence>
<evidence type="ECO:0000256" key="3">
    <source>
        <dbReference type="ARBA" id="ARBA00022723"/>
    </source>
</evidence>
<dbReference type="KEGG" id="aten:116291693"/>
<dbReference type="RefSeq" id="XP_031554761.1">
    <property type="nucleotide sequence ID" value="XM_031698901.1"/>
</dbReference>
<dbReference type="SUPFAM" id="SSF57667">
    <property type="entry name" value="beta-beta-alpha zinc fingers"/>
    <property type="match status" value="2"/>
</dbReference>
<evidence type="ECO:0000256" key="1">
    <source>
        <dbReference type="ARBA" id="ARBA00004123"/>
    </source>
</evidence>
<feature type="region of interest" description="Disordered" evidence="10">
    <location>
        <begin position="210"/>
        <end position="262"/>
    </location>
</feature>